<dbReference type="InterPro" id="IPR037401">
    <property type="entry name" value="SnoaL-like"/>
</dbReference>
<gene>
    <name evidence="2" type="ORF">O1G21_32730</name>
</gene>
<organism evidence="2 3">
    <name type="scientific">Kitasatospora cathayae</name>
    <dbReference type="NCBI Taxonomy" id="3004092"/>
    <lineage>
        <taxon>Bacteria</taxon>
        <taxon>Bacillati</taxon>
        <taxon>Actinomycetota</taxon>
        <taxon>Actinomycetes</taxon>
        <taxon>Kitasatosporales</taxon>
        <taxon>Streptomycetaceae</taxon>
        <taxon>Kitasatospora</taxon>
    </lineage>
</organism>
<dbReference type="InterPro" id="IPR032710">
    <property type="entry name" value="NTF2-like_dom_sf"/>
</dbReference>
<dbReference type="PANTHER" id="PTHR41252:SF1">
    <property type="entry name" value="BLR2505 PROTEIN"/>
    <property type="match status" value="1"/>
</dbReference>
<dbReference type="RefSeq" id="WP_270148752.1">
    <property type="nucleotide sequence ID" value="NZ_CP115450.1"/>
</dbReference>
<dbReference type="Proteomes" id="UP001212821">
    <property type="component" value="Chromosome"/>
</dbReference>
<dbReference type="CDD" id="cd00531">
    <property type="entry name" value="NTF2_like"/>
    <property type="match status" value="1"/>
</dbReference>
<sequence length="134" mass="14416">MQQADARTVVTEYVTRLAAGELDAAIALFAEDAAWTYPGSLELSRTWRGKQEIFGDFLGQVGTLFAPDGLPTITLTHVLADGPQAVAEWTVVGKAANGAAYENHCLGVFTVQNGLITTVREYLDTHHVARTLLA</sequence>
<evidence type="ECO:0000313" key="2">
    <source>
        <dbReference type="EMBL" id="WBP90152.1"/>
    </source>
</evidence>
<name>A0ABY7QBR8_9ACTN</name>
<reference evidence="3" key="1">
    <citation type="submission" date="2022-12" db="EMBL/GenBank/DDBJ databases">
        <authorList>
            <person name="Mo P."/>
        </authorList>
    </citation>
    <scope>NUCLEOTIDE SEQUENCE [LARGE SCALE GENOMIC DNA]</scope>
    <source>
        <strain evidence="3">HUAS 3-15</strain>
    </source>
</reference>
<protein>
    <submittedName>
        <fullName evidence="2">Nuclear transport factor 2 family protein</fullName>
    </submittedName>
</protein>
<dbReference type="EMBL" id="CP115450">
    <property type="protein sequence ID" value="WBP90152.1"/>
    <property type="molecule type" value="Genomic_DNA"/>
</dbReference>
<dbReference type="Pfam" id="PF12680">
    <property type="entry name" value="SnoaL_2"/>
    <property type="match status" value="1"/>
</dbReference>
<keyword evidence="3" id="KW-1185">Reference proteome</keyword>
<dbReference type="SUPFAM" id="SSF54427">
    <property type="entry name" value="NTF2-like"/>
    <property type="match status" value="1"/>
</dbReference>
<feature type="domain" description="SnoaL-like" evidence="1">
    <location>
        <begin position="10"/>
        <end position="117"/>
    </location>
</feature>
<accession>A0ABY7QBR8</accession>
<evidence type="ECO:0000313" key="3">
    <source>
        <dbReference type="Proteomes" id="UP001212821"/>
    </source>
</evidence>
<dbReference type="PANTHER" id="PTHR41252">
    <property type="entry name" value="BLR2505 PROTEIN"/>
    <property type="match status" value="1"/>
</dbReference>
<dbReference type="Gene3D" id="3.10.450.50">
    <property type="match status" value="1"/>
</dbReference>
<proteinExistence type="predicted"/>
<evidence type="ECO:0000259" key="1">
    <source>
        <dbReference type="Pfam" id="PF12680"/>
    </source>
</evidence>